<evidence type="ECO:0000256" key="8">
    <source>
        <dbReference type="PROSITE-ProRule" id="PRU00023"/>
    </source>
</evidence>
<feature type="transmembrane region" description="Helical" evidence="9">
    <location>
        <begin position="417"/>
        <end position="438"/>
    </location>
</feature>
<keyword evidence="9" id="KW-0472">Membrane</keyword>
<dbReference type="EMBL" id="UFQT01000194">
    <property type="protein sequence ID" value="SSX21436.1"/>
    <property type="molecule type" value="Genomic_DNA"/>
</dbReference>
<dbReference type="SUPFAM" id="SSF48403">
    <property type="entry name" value="Ankyrin repeat"/>
    <property type="match status" value="1"/>
</dbReference>
<dbReference type="GO" id="GO:0034220">
    <property type="term" value="P:monoatomic ion transmembrane transport"/>
    <property type="evidence" value="ECO:0007669"/>
    <property type="project" value="UniProtKB-KW"/>
</dbReference>
<dbReference type="InterPro" id="IPR052076">
    <property type="entry name" value="TRP_cation_channel"/>
</dbReference>
<keyword evidence="5" id="KW-0406">Ion transport</keyword>
<evidence type="ECO:0000256" key="9">
    <source>
        <dbReference type="SAM" id="Phobius"/>
    </source>
</evidence>
<keyword evidence="9" id="KW-0812">Transmembrane</keyword>
<evidence type="ECO:0000256" key="1">
    <source>
        <dbReference type="ARBA" id="ARBA00022448"/>
    </source>
</evidence>
<name>A0A336LTR1_CULSO</name>
<feature type="transmembrane region" description="Helical" evidence="9">
    <location>
        <begin position="553"/>
        <end position="573"/>
    </location>
</feature>
<feature type="transmembrane region" description="Helical" evidence="9">
    <location>
        <begin position="510"/>
        <end position="533"/>
    </location>
</feature>
<protein>
    <submittedName>
        <fullName evidence="11">CSON004675 protein</fullName>
    </submittedName>
</protein>
<proteinExistence type="predicted"/>
<dbReference type="AlphaFoldDB" id="A0A336LTR1"/>
<evidence type="ECO:0000256" key="4">
    <source>
        <dbReference type="ARBA" id="ARBA00023043"/>
    </source>
</evidence>
<dbReference type="InterPro" id="IPR036770">
    <property type="entry name" value="Ankyrin_rpt-contain_sf"/>
</dbReference>
<dbReference type="SMART" id="SM00248">
    <property type="entry name" value="ANK"/>
    <property type="match status" value="1"/>
</dbReference>
<dbReference type="PANTHER" id="PTHR47143:SF1">
    <property type="entry name" value="ION_TRANS DOMAIN-CONTAINING PROTEIN"/>
    <property type="match status" value="1"/>
</dbReference>
<feature type="transmembrane region" description="Helical" evidence="9">
    <location>
        <begin position="594"/>
        <end position="613"/>
    </location>
</feature>
<dbReference type="PROSITE" id="PS50297">
    <property type="entry name" value="ANK_REP_REGION"/>
    <property type="match status" value="1"/>
</dbReference>
<evidence type="ECO:0000256" key="7">
    <source>
        <dbReference type="ARBA" id="ARBA00023303"/>
    </source>
</evidence>
<evidence type="ECO:0000313" key="11">
    <source>
        <dbReference type="EMBL" id="SSX21436.1"/>
    </source>
</evidence>
<evidence type="ECO:0000256" key="5">
    <source>
        <dbReference type="ARBA" id="ARBA00023065"/>
    </source>
</evidence>
<reference evidence="10" key="1">
    <citation type="submission" date="2018-04" db="EMBL/GenBank/DDBJ databases">
        <authorList>
            <person name="Go L.Y."/>
            <person name="Mitchell J.A."/>
        </authorList>
    </citation>
    <scope>NUCLEOTIDE SEQUENCE</scope>
    <source>
        <tissue evidence="10">Whole organism</tissue>
    </source>
</reference>
<feature type="repeat" description="ANK" evidence="8">
    <location>
        <begin position="282"/>
        <end position="314"/>
    </location>
</feature>
<keyword evidence="2" id="KW-0716">Sensory transduction</keyword>
<keyword evidence="4 8" id="KW-0040">ANK repeat</keyword>
<dbReference type="InterPro" id="IPR002110">
    <property type="entry name" value="Ankyrin_rpt"/>
</dbReference>
<dbReference type="Pfam" id="PF00023">
    <property type="entry name" value="Ank"/>
    <property type="match status" value="1"/>
</dbReference>
<dbReference type="PANTHER" id="PTHR47143">
    <property type="entry name" value="TRANSIENT RECEPTOR POTENTIAL CATION CHANNEL PROTEIN PAINLESS"/>
    <property type="match status" value="1"/>
</dbReference>
<keyword evidence="9" id="KW-1133">Transmembrane helix</keyword>
<keyword evidence="3" id="KW-0677">Repeat</keyword>
<sequence>MPHLSDKSDSLHTVKVDSDINIIRLDRGFGEYNLDSDSDVDISSDIENSNIKSRESINFLQAKLNEHFSKEINKDGVKDLISDIFNHIMVKSFLIDEIDENQVCFLHKLLYYLIKIGLKDEKDVDIIEITLNKSNLDYRKYQNGVVLRMLKYYDRKIEPKSIKYFQWQILDGEGEKLVEFSKMFNCEDAKKFIKCIDRAIMNEKHLDDLVEAIFASGSLKLLKYVLEKIKKGSGIKLMTPLVVNAVFCSLFTKISQVENFKRCLEYLLNVLSEHEINYADAEGETALHIAVDFNDDFLIRKLLEKGASINIPNNCGDYAIEKMSFAFLEELLDKQITSTPTIYLDDESTWKAINNMYKKKYDLNGYFFMNFKSFFDSFFDVLDLMKSLSESQRLCKLINHPILTTLLELHWDCFKKWIFVDNISVIFMLLAILTFVMEYTFSFGFTIRRIINYIIAVVISIVFLLEVFKNYKLFNEIIVCGSNMIKIWFRQVDIDETENKKISTYDMKTFPFYQTVTSLLLKVPLLFLIIAYALITAKENSIDKLTESNDTKLIIGVGAIYFSMNITLFIAYFNQTVAHYVIMFLHVAKNGLKFILCMFIILFGFAVSLSMLITNFPYEGGLTGSTNRTTSTWETIGISLMRTIIMSTGELETSSFNMRALISYFVFLFFIFVIPIVMFNLLNGLAIEDISVVKQEAMYWYRKTQITVLTEFQSLYFNVDDRFSCIKLPNMDISLYPQVIGYNAFIAVNPVTKEIYAMDGLEKIQRKSIGRLSKSAFMSAQEVLIRQKTCE</sequence>
<evidence type="ECO:0000313" key="10">
    <source>
        <dbReference type="EMBL" id="SSX01056.1"/>
    </source>
</evidence>
<organism evidence="11">
    <name type="scientific">Culicoides sonorensis</name>
    <name type="common">Biting midge</name>
    <dbReference type="NCBI Taxonomy" id="179676"/>
    <lineage>
        <taxon>Eukaryota</taxon>
        <taxon>Metazoa</taxon>
        <taxon>Ecdysozoa</taxon>
        <taxon>Arthropoda</taxon>
        <taxon>Hexapoda</taxon>
        <taxon>Insecta</taxon>
        <taxon>Pterygota</taxon>
        <taxon>Neoptera</taxon>
        <taxon>Endopterygota</taxon>
        <taxon>Diptera</taxon>
        <taxon>Nematocera</taxon>
        <taxon>Chironomoidea</taxon>
        <taxon>Ceratopogonidae</taxon>
        <taxon>Ceratopogoninae</taxon>
        <taxon>Culicoides</taxon>
        <taxon>Monoculicoides</taxon>
    </lineage>
</organism>
<keyword evidence="6" id="KW-0325">Glycoprotein</keyword>
<evidence type="ECO:0000256" key="2">
    <source>
        <dbReference type="ARBA" id="ARBA00022606"/>
    </source>
</evidence>
<keyword evidence="1" id="KW-0813">Transport</keyword>
<gene>
    <name evidence="11" type="primary">CSON004675</name>
</gene>
<evidence type="ECO:0000256" key="6">
    <source>
        <dbReference type="ARBA" id="ARBA00023180"/>
    </source>
</evidence>
<dbReference type="GO" id="GO:1902495">
    <property type="term" value="C:transmembrane transporter complex"/>
    <property type="evidence" value="ECO:0007669"/>
    <property type="project" value="TreeGrafter"/>
</dbReference>
<feature type="transmembrane region" description="Helical" evidence="9">
    <location>
        <begin position="450"/>
        <end position="467"/>
    </location>
</feature>
<dbReference type="GO" id="GO:0022857">
    <property type="term" value="F:transmembrane transporter activity"/>
    <property type="evidence" value="ECO:0007669"/>
    <property type="project" value="TreeGrafter"/>
</dbReference>
<dbReference type="PROSITE" id="PS50088">
    <property type="entry name" value="ANK_REPEAT"/>
    <property type="match status" value="1"/>
</dbReference>
<feature type="transmembrane region" description="Helical" evidence="9">
    <location>
        <begin position="661"/>
        <end position="682"/>
    </location>
</feature>
<dbReference type="EMBL" id="UFQS01000194">
    <property type="protein sequence ID" value="SSX01056.1"/>
    <property type="molecule type" value="Genomic_DNA"/>
</dbReference>
<evidence type="ECO:0000256" key="3">
    <source>
        <dbReference type="ARBA" id="ARBA00022737"/>
    </source>
</evidence>
<reference evidence="11" key="2">
    <citation type="submission" date="2018-07" db="EMBL/GenBank/DDBJ databases">
        <authorList>
            <person name="Quirk P.G."/>
            <person name="Krulwich T.A."/>
        </authorList>
    </citation>
    <scope>NUCLEOTIDE SEQUENCE</scope>
</reference>
<dbReference type="Gene3D" id="1.25.40.20">
    <property type="entry name" value="Ankyrin repeat-containing domain"/>
    <property type="match status" value="1"/>
</dbReference>
<accession>A0A336LTR1</accession>
<keyword evidence="7" id="KW-0407">Ion channel</keyword>
<dbReference type="VEuPathDB" id="VectorBase:CSON004675"/>